<dbReference type="CDD" id="cd00920">
    <property type="entry name" value="Cupredoxin"/>
    <property type="match status" value="1"/>
</dbReference>
<dbReference type="InterPro" id="IPR052953">
    <property type="entry name" value="Ser-rich/MCO-related"/>
</dbReference>
<comment type="caution">
    <text evidence="3">The sequence shown here is derived from an EMBL/GenBank/DDBJ whole genome shotgun (WGS) entry which is preliminary data.</text>
</comment>
<dbReference type="AlphaFoldDB" id="A0A9P8SGT9"/>
<evidence type="ECO:0000313" key="4">
    <source>
        <dbReference type="Proteomes" id="UP000824596"/>
    </source>
</evidence>
<evidence type="ECO:0000256" key="1">
    <source>
        <dbReference type="SAM" id="MobiDB-lite"/>
    </source>
</evidence>
<organism evidence="3 4">
    <name type="scientific">Hirsutella rhossiliensis</name>
    <dbReference type="NCBI Taxonomy" id="111463"/>
    <lineage>
        <taxon>Eukaryota</taxon>
        <taxon>Fungi</taxon>
        <taxon>Dikarya</taxon>
        <taxon>Ascomycota</taxon>
        <taxon>Pezizomycotina</taxon>
        <taxon>Sordariomycetes</taxon>
        <taxon>Hypocreomycetidae</taxon>
        <taxon>Hypocreales</taxon>
        <taxon>Ophiocordycipitaceae</taxon>
        <taxon>Hirsutella</taxon>
    </lineage>
</organism>
<reference evidence="3" key="1">
    <citation type="submission" date="2021-09" db="EMBL/GenBank/DDBJ databases">
        <title>A high-quality genome of the endoparasitic fungus Hirsutella rhossiliensis with a comparison of Hirsutella genomes reveals transposable elements contributing to genome size variation.</title>
        <authorList>
            <person name="Lin R."/>
            <person name="Jiao Y."/>
            <person name="Sun X."/>
            <person name="Ling J."/>
            <person name="Xie B."/>
            <person name="Cheng X."/>
        </authorList>
    </citation>
    <scope>NUCLEOTIDE SEQUENCE</scope>
    <source>
        <strain evidence="3">HR02</strain>
    </source>
</reference>
<keyword evidence="2" id="KW-0732">Signal</keyword>
<proteinExistence type="predicted"/>
<evidence type="ECO:0000313" key="3">
    <source>
        <dbReference type="EMBL" id="KAH0960845.1"/>
    </source>
</evidence>
<dbReference type="SUPFAM" id="SSF49503">
    <property type="entry name" value="Cupredoxins"/>
    <property type="match status" value="1"/>
</dbReference>
<dbReference type="InterPro" id="IPR008972">
    <property type="entry name" value="Cupredoxin"/>
</dbReference>
<dbReference type="PANTHER" id="PTHR34883:SF15">
    <property type="entry name" value="EXTRACELLULAR SERINE-RICH PROTEIN"/>
    <property type="match status" value="1"/>
</dbReference>
<dbReference type="PANTHER" id="PTHR34883">
    <property type="entry name" value="SERINE-RICH PROTEIN, PUTATIVE-RELATED-RELATED"/>
    <property type="match status" value="1"/>
</dbReference>
<feature type="region of interest" description="Disordered" evidence="1">
    <location>
        <begin position="150"/>
        <end position="182"/>
    </location>
</feature>
<dbReference type="GeneID" id="68357127"/>
<gene>
    <name evidence="3" type="ORF">HRG_07998</name>
</gene>
<dbReference type="Gene3D" id="2.60.40.420">
    <property type="entry name" value="Cupredoxins - blue copper proteins"/>
    <property type="match status" value="1"/>
</dbReference>
<dbReference type="EMBL" id="JAIZPD010000009">
    <property type="protein sequence ID" value="KAH0960845.1"/>
    <property type="molecule type" value="Genomic_DNA"/>
</dbReference>
<keyword evidence="4" id="KW-1185">Reference proteome</keyword>
<name>A0A9P8SGT9_9HYPO</name>
<feature type="chain" id="PRO_5040241289" evidence="2">
    <location>
        <begin position="18"/>
        <end position="208"/>
    </location>
</feature>
<sequence>MQFTSLAVTALLGVAQAVDVHVVNVGKDPMTNKTGQKYWPEKVEAKVGDMVQFQFWAGNHTATQSTFDGACAPVSSSNASAAGVFSGFQPAAASEAQGQIPVFTVMINDTMPKWFYCAQAKHCQSGMVMVINENPSANATRTLENYKQLASKAQGSTSTTGPNGGTGTSGGTSSTTNPPSANVSAANSNFVAVPAAMLLVLGSAFMLL</sequence>
<dbReference type="Proteomes" id="UP000824596">
    <property type="component" value="Unassembled WGS sequence"/>
</dbReference>
<feature type="signal peptide" evidence="2">
    <location>
        <begin position="1"/>
        <end position="17"/>
    </location>
</feature>
<dbReference type="RefSeq" id="XP_044718358.1">
    <property type="nucleotide sequence ID" value="XM_044866469.1"/>
</dbReference>
<evidence type="ECO:0000256" key="2">
    <source>
        <dbReference type="SAM" id="SignalP"/>
    </source>
</evidence>
<feature type="compositionally biased region" description="Low complexity" evidence="1">
    <location>
        <begin position="171"/>
        <end position="182"/>
    </location>
</feature>
<accession>A0A9P8SGT9</accession>
<dbReference type="OrthoDB" id="2331100at2759"/>
<protein>
    <submittedName>
        <fullName evidence="3">Extracellular serine-rich protein</fullName>
    </submittedName>
</protein>